<dbReference type="Proteomes" id="UP000255036">
    <property type="component" value="Unassembled WGS sequence"/>
</dbReference>
<feature type="transmembrane region" description="Helical" evidence="1">
    <location>
        <begin position="192"/>
        <end position="209"/>
    </location>
</feature>
<gene>
    <name evidence="2" type="ORF">DWV06_09910</name>
</gene>
<accession>A0A371AV62</accession>
<feature type="transmembrane region" description="Helical" evidence="1">
    <location>
        <begin position="166"/>
        <end position="186"/>
    </location>
</feature>
<dbReference type="AlphaFoldDB" id="A0A371AV62"/>
<evidence type="ECO:0008006" key="4">
    <source>
        <dbReference type="Google" id="ProtNLM"/>
    </source>
</evidence>
<dbReference type="Gene3D" id="1.10.1900.10">
    <property type="entry name" value="c-terminal domain of poly(a) binding protein"/>
    <property type="match status" value="1"/>
</dbReference>
<dbReference type="RefSeq" id="WP_115482029.1">
    <property type="nucleotide sequence ID" value="NZ_QRCT01000028.1"/>
</dbReference>
<dbReference type="OrthoDB" id="1655249at2"/>
<organism evidence="2 3">
    <name type="scientific">Anaerosacchariphilus polymeriproducens</name>
    <dbReference type="NCBI Taxonomy" id="1812858"/>
    <lineage>
        <taxon>Bacteria</taxon>
        <taxon>Bacillati</taxon>
        <taxon>Bacillota</taxon>
        <taxon>Clostridia</taxon>
        <taxon>Lachnospirales</taxon>
        <taxon>Lachnospiraceae</taxon>
        <taxon>Anaerosacchariphilus</taxon>
    </lineage>
</organism>
<feature type="transmembrane region" description="Helical" evidence="1">
    <location>
        <begin position="100"/>
        <end position="122"/>
    </location>
</feature>
<evidence type="ECO:0000313" key="2">
    <source>
        <dbReference type="EMBL" id="RDU23360.1"/>
    </source>
</evidence>
<dbReference type="EMBL" id="QRCT01000028">
    <property type="protein sequence ID" value="RDU23360.1"/>
    <property type="molecule type" value="Genomic_DNA"/>
</dbReference>
<keyword evidence="3" id="KW-1185">Reference proteome</keyword>
<keyword evidence="1" id="KW-1133">Transmembrane helix</keyword>
<keyword evidence="1" id="KW-0472">Membrane</keyword>
<reference evidence="2 3" key="1">
    <citation type="submission" date="2018-07" db="EMBL/GenBank/DDBJ databases">
        <title>Anaerosacharophilus polymeroproducens gen. nov. sp. nov., an anaerobic bacterium isolated from salt field.</title>
        <authorList>
            <person name="Kim W."/>
            <person name="Yang S.-H."/>
            <person name="Oh J."/>
            <person name="Lee J.-H."/>
            <person name="Kwon K.K."/>
        </authorList>
    </citation>
    <scope>NUCLEOTIDE SEQUENCE [LARGE SCALE GENOMIC DNA]</scope>
    <source>
        <strain evidence="2 3">MCWD5</strain>
    </source>
</reference>
<comment type="caution">
    <text evidence="2">The sequence shown here is derived from an EMBL/GenBank/DDBJ whole genome shotgun (WGS) entry which is preliminary data.</text>
</comment>
<proteinExistence type="predicted"/>
<sequence length="218" mass="25506">MNKKTKYLIKENKTREKEINKENEDILTNIILYLRGSDLSRYNQEMVRADLIDMIIEGQKRGDDIQKVIGENYKEICDEIINSFPQKTYSEKIFQLISEIVLIMWVIGIISVVSDFIIISLITREPYEFNLTVGKIISGILTILFAEVYIHFLCKQAFAPKKISKSILEFLFIWIMVFIISFLPFIFKNVILTIPLYIAAIIVFILFAIERIMDKFLS</sequence>
<feature type="transmembrane region" description="Helical" evidence="1">
    <location>
        <begin position="134"/>
        <end position="154"/>
    </location>
</feature>
<evidence type="ECO:0000313" key="3">
    <source>
        <dbReference type="Proteomes" id="UP000255036"/>
    </source>
</evidence>
<evidence type="ECO:0000256" key="1">
    <source>
        <dbReference type="SAM" id="Phobius"/>
    </source>
</evidence>
<protein>
    <recommendedName>
        <fullName evidence="4">DUF1048 domain-containing protein</fullName>
    </recommendedName>
</protein>
<name>A0A371AV62_9FIRM</name>
<keyword evidence="1" id="KW-0812">Transmembrane</keyword>
<dbReference type="SUPFAM" id="SSF158560">
    <property type="entry name" value="BH3980-like"/>
    <property type="match status" value="1"/>
</dbReference>